<dbReference type="OrthoDB" id="8283301at2"/>
<dbReference type="KEGG" id="rjg:CCGE525_36305"/>
<name>A0A387FYR4_9HYPH</name>
<sequence>MNVIDNDVRLLAVMRRYFSVKKELADLKSSLEEKRKAAGIAVGEFYHVCAESEHANDVSRTVRLRREMDFLMSLAESWARGDIINLDTSAN</sequence>
<protein>
    <submittedName>
        <fullName evidence="1">Uncharacterized protein</fullName>
    </submittedName>
</protein>
<keyword evidence="2" id="KW-1185">Reference proteome</keyword>
<keyword evidence="1" id="KW-0614">Plasmid</keyword>
<evidence type="ECO:0000313" key="2">
    <source>
        <dbReference type="Proteomes" id="UP000282195"/>
    </source>
</evidence>
<geneLocation type="plasmid" evidence="2">
    <name>prccge525b</name>
</geneLocation>
<reference evidence="1 2" key="1">
    <citation type="submission" date="2018-10" db="EMBL/GenBank/DDBJ databases">
        <title>Rhizobium etli, R. leguminosarum and a new Rhizobium genospecies from Phaseolus dumosus.</title>
        <authorList>
            <person name="Ramirez-Puebla S.T."/>
            <person name="Rogel-Hernandez M.A."/>
            <person name="Guerrero G."/>
            <person name="Ormeno-Orrillo E."/>
            <person name="Martinez-Romero J.C."/>
            <person name="Negrete-Yankelevich S."/>
            <person name="Martinez-Romero E."/>
        </authorList>
    </citation>
    <scope>NUCLEOTIDE SEQUENCE [LARGE SCALE GENOMIC DNA]</scope>
    <source>
        <strain evidence="1 2">CCGE525</strain>
        <plasmid evidence="2">prccge525b</plasmid>
    </source>
</reference>
<dbReference type="RefSeq" id="WP_120709098.1">
    <property type="nucleotide sequence ID" value="NZ_CP032696.1"/>
</dbReference>
<dbReference type="AlphaFoldDB" id="A0A387FYR4"/>
<proteinExistence type="predicted"/>
<dbReference type="EMBL" id="CP032696">
    <property type="protein sequence ID" value="AYG64200.1"/>
    <property type="molecule type" value="Genomic_DNA"/>
</dbReference>
<accession>A0A387FYR4</accession>
<gene>
    <name evidence="1" type="ORF">CCGE525_36305</name>
</gene>
<evidence type="ECO:0000313" key="1">
    <source>
        <dbReference type="EMBL" id="AYG64200.1"/>
    </source>
</evidence>
<organism evidence="1 2">
    <name type="scientific">Rhizobium jaguaris</name>
    <dbReference type="NCBI Taxonomy" id="1312183"/>
    <lineage>
        <taxon>Bacteria</taxon>
        <taxon>Pseudomonadati</taxon>
        <taxon>Pseudomonadota</taxon>
        <taxon>Alphaproteobacteria</taxon>
        <taxon>Hyphomicrobiales</taxon>
        <taxon>Rhizobiaceae</taxon>
        <taxon>Rhizobium/Agrobacterium group</taxon>
        <taxon>Rhizobium</taxon>
    </lineage>
</organism>
<dbReference type="Proteomes" id="UP000282195">
    <property type="component" value="Plasmid pRCCGE525b"/>
</dbReference>